<dbReference type="EC" id="2.7.1.172" evidence="1"/>
<evidence type="ECO:0000256" key="1">
    <source>
        <dbReference type="ARBA" id="ARBA00011961"/>
    </source>
</evidence>
<dbReference type="Proteomes" id="UP000256328">
    <property type="component" value="Unassembled WGS sequence"/>
</dbReference>
<evidence type="ECO:0000256" key="2">
    <source>
        <dbReference type="ARBA" id="ARBA00048655"/>
    </source>
</evidence>
<name>A0A3D8Q5E9_9HELO</name>
<dbReference type="PANTHER" id="PTHR12149:SF8">
    <property type="entry name" value="PROTEIN-RIBULOSAMINE 3-KINASE"/>
    <property type="match status" value="1"/>
</dbReference>
<dbReference type="OrthoDB" id="5772781at2759"/>
<evidence type="ECO:0000313" key="3">
    <source>
        <dbReference type="EMBL" id="RDW56907.1"/>
    </source>
</evidence>
<proteinExistence type="predicted"/>
<protein>
    <recommendedName>
        <fullName evidence="1">protein-ribulosamine 3-kinase</fullName>
        <ecNumber evidence="1">2.7.1.172</ecNumber>
    </recommendedName>
</protein>
<dbReference type="PANTHER" id="PTHR12149">
    <property type="entry name" value="FRUCTOSAMINE 3 KINASE-RELATED PROTEIN"/>
    <property type="match status" value="1"/>
</dbReference>
<accession>A0A3D8Q5E9</accession>
<dbReference type="SUPFAM" id="SSF56112">
    <property type="entry name" value="Protein kinase-like (PK-like)"/>
    <property type="match status" value="1"/>
</dbReference>
<dbReference type="AlphaFoldDB" id="A0A3D8Q5E9"/>
<dbReference type="Gene3D" id="3.90.1200.10">
    <property type="match status" value="1"/>
</dbReference>
<comment type="catalytic activity">
    <reaction evidence="2">
        <text>N(6)-D-ribulosyl-L-lysyl-[protein] + ATP = N(6)-(3-O-phospho-D-ribulosyl)-L-lysyl-[protein] + ADP + H(+)</text>
        <dbReference type="Rhea" id="RHEA:48432"/>
        <dbReference type="Rhea" id="RHEA-COMP:12103"/>
        <dbReference type="Rhea" id="RHEA-COMP:12104"/>
        <dbReference type="ChEBI" id="CHEBI:15378"/>
        <dbReference type="ChEBI" id="CHEBI:30616"/>
        <dbReference type="ChEBI" id="CHEBI:90418"/>
        <dbReference type="ChEBI" id="CHEBI:90420"/>
        <dbReference type="ChEBI" id="CHEBI:456216"/>
        <dbReference type="EC" id="2.7.1.172"/>
    </reaction>
    <physiologicalReaction direction="left-to-right" evidence="2">
        <dbReference type="Rhea" id="RHEA:48433"/>
    </physiologicalReaction>
</comment>
<organism evidence="3 4">
    <name type="scientific">Coleophoma crateriformis</name>
    <dbReference type="NCBI Taxonomy" id="565419"/>
    <lineage>
        <taxon>Eukaryota</taxon>
        <taxon>Fungi</taxon>
        <taxon>Dikarya</taxon>
        <taxon>Ascomycota</taxon>
        <taxon>Pezizomycotina</taxon>
        <taxon>Leotiomycetes</taxon>
        <taxon>Helotiales</taxon>
        <taxon>Dermateaceae</taxon>
        <taxon>Coleophoma</taxon>
    </lineage>
</organism>
<evidence type="ECO:0000313" key="4">
    <source>
        <dbReference type="Proteomes" id="UP000256328"/>
    </source>
</evidence>
<keyword evidence="4" id="KW-1185">Reference proteome</keyword>
<dbReference type="InterPro" id="IPR011009">
    <property type="entry name" value="Kinase-like_dom_sf"/>
</dbReference>
<dbReference type="EMBL" id="PDLN01000024">
    <property type="protein sequence ID" value="RDW56907.1"/>
    <property type="molecule type" value="Genomic_DNA"/>
</dbReference>
<reference evidence="3 4" key="1">
    <citation type="journal article" date="2018" name="IMA Fungus">
        <title>IMA Genome-F 9: Draft genome sequence of Annulohypoxylon stygium, Aspergillus mulundensis, Berkeleyomyces basicola (syn. Thielaviopsis basicola), Ceratocystis smalleyi, two Cercospora beticola strains, Coleophoma cylindrospora, Fusarium fracticaudum, Phialophora cf. hyalina, and Morchella septimelata.</title>
        <authorList>
            <person name="Wingfield B.D."/>
            <person name="Bills G.F."/>
            <person name="Dong Y."/>
            <person name="Huang W."/>
            <person name="Nel W.J."/>
            <person name="Swalarsk-Parry B.S."/>
            <person name="Vaghefi N."/>
            <person name="Wilken P.M."/>
            <person name="An Z."/>
            <person name="de Beer Z.W."/>
            <person name="De Vos L."/>
            <person name="Chen L."/>
            <person name="Duong T.A."/>
            <person name="Gao Y."/>
            <person name="Hammerbacher A."/>
            <person name="Kikkert J.R."/>
            <person name="Li Y."/>
            <person name="Li H."/>
            <person name="Li K."/>
            <person name="Li Q."/>
            <person name="Liu X."/>
            <person name="Ma X."/>
            <person name="Naidoo K."/>
            <person name="Pethybridge S.J."/>
            <person name="Sun J."/>
            <person name="Steenkamp E.T."/>
            <person name="van der Nest M.A."/>
            <person name="van Wyk S."/>
            <person name="Wingfield M.J."/>
            <person name="Xiong C."/>
            <person name="Yue Q."/>
            <person name="Zhang X."/>
        </authorList>
    </citation>
    <scope>NUCLEOTIDE SEQUENCE [LARGE SCALE GENOMIC DNA]</scope>
    <source>
        <strain evidence="3 4">BP5796</strain>
    </source>
</reference>
<gene>
    <name evidence="3" type="ORF">BP5796_12974</name>
</gene>
<comment type="caution">
    <text evidence="3">The sequence shown here is derived from an EMBL/GenBank/DDBJ whole genome shotgun (WGS) entry which is preliminary data.</text>
</comment>
<dbReference type="InterPro" id="IPR016477">
    <property type="entry name" value="Fructo-/Ketosamine-3-kinase"/>
</dbReference>
<sequence>MEDENQVKARALVERLLSVPEQAAEFIDDNVSSALPPGSTIVEFGPHGTAYWTKTLEIKAIQASGAPLKYFLKVNHTDAGGQVLEGESASLEAIHRLLPDFVPRPIAQGSYASDPDVHFLLMEFLDLRGDVPDVDSLPAKLAEMHLKGSSPNGKFGFHLHTGPAFLQGEYGQSITWSSSWEALFTSMYIPVFHWEQSMHGKDDEMQTLFKSMIEKVIPRLLRPLETGKNKIRPCLLHGDLWDGNTGTDASTETPLIFDPASFYGHNEYDLAPWNLPRHKIYRPYIREYQRHFERADPKEDYEDRLLLYRQ</sequence>
<dbReference type="GO" id="GO:0102193">
    <property type="term" value="F:protein-ribulosamine 3-kinase activity"/>
    <property type="evidence" value="ECO:0007669"/>
    <property type="project" value="UniProtKB-EC"/>
</dbReference>
<dbReference type="Pfam" id="PF03881">
    <property type="entry name" value="Fructosamin_kin"/>
    <property type="match status" value="1"/>
</dbReference>